<evidence type="ECO:0000256" key="1">
    <source>
        <dbReference type="SAM" id="SignalP"/>
    </source>
</evidence>
<evidence type="ECO:0000313" key="2">
    <source>
        <dbReference type="EMBL" id="MCW0484977.1"/>
    </source>
</evidence>
<organism evidence="2 3">
    <name type="scientific">Gaoshiqia sediminis</name>
    <dbReference type="NCBI Taxonomy" id="2986998"/>
    <lineage>
        <taxon>Bacteria</taxon>
        <taxon>Pseudomonadati</taxon>
        <taxon>Bacteroidota</taxon>
        <taxon>Bacteroidia</taxon>
        <taxon>Marinilabiliales</taxon>
        <taxon>Prolixibacteraceae</taxon>
        <taxon>Gaoshiqia</taxon>
    </lineage>
</organism>
<keyword evidence="3" id="KW-1185">Reference proteome</keyword>
<dbReference type="EMBL" id="JAPAAF010000070">
    <property type="protein sequence ID" value="MCW0484977.1"/>
    <property type="molecule type" value="Genomic_DNA"/>
</dbReference>
<feature type="signal peptide" evidence="1">
    <location>
        <begin position="1"/>
        <end position="31"/>
    </location>
</feature>
<sequence length="321" mass="37588">MRNFKNIRGRLRLTGCLLTGLLLLLAVRSAGQLTDPVFTQYMNSMQTINPAYAGMWDKVGIQVFTRRYFVGQDKAPLVTSVSMYKPIKNDNNGLGINIMEEHFGYEDRLTITADYSYQVKLDWKTFLRLGVKVGILNYNNLLTKYKLDPWNYPDVAFQEDVHIPAMLKWGIGGLVYSRDYYIGLSIPQLVENDFQANRNNYSSMAEVRYAYLLGGYFFGRQRQIRFKPTLMVKAAMGEPVQADLAANWLFFDKFWIGAMYRTNNTAAILTQFVMMKNIRIGYAMEMPFGKEIWKYQIGTHEFRLVYEYDFYKRPYVRKQYF</sequence>
<proteinExistence type="predicted"/>
<keyword evidence="1" id="KW-0732">Signal</keyword>
<name>A0AA41YF54_9BACT</name>
<dbReference type="RefSeq" id="WP_282593562.1">
    <property type="nucleotide sequence ID" value="NZ_JAPAAF010000070.1"/>
</dbReference>
<dbReference type="InterPro" id="IPR019861">
    <property type="entry name" value="PorP/SprF_Bacteroidetes"/>
</dbReference>
<gene>
    <name evidence="2" type="ORF">N2K84_19745</name>
</gene>
<feature type="chain" id="PRO_5041455496" evidence="1">
    <location>
        <begin position="32"/>
        <end position="321"/>
    </location>
</feature>
<dbReference type="NCBIfam" id="TIGR03519">
    <property type="entry name" value="T9SS_PorP_fam"/>
    <property type="match status" value="1"/>
</dbReference>
<protein>
    <submittedName>
        <fullName evidence="2">Type IX secretion system membrane protein PorP/SprF</fullName>
    </submittedName>
</protein>
<dbReference type="Proteomes" id="UP001163821">
    <property type="component" value="Unassembled WGS sequence"/>
</dbReference>
<comment type="caution">
    <text evidence="2">The sequence shown here is derived from an EMBL/GenBank/DDBJ whole genome shotgun (WGS) entry which is preliminary data.</text>
</comment>
<dbReference type="Pfam" id="PF11751">
    <property type="entry name" value="PorP_SprF"/>
    <property type="match status" value="1"/>
</dbReference>
<evidence type="ECO:0000313" key="3">
    <source>
        <dbReference type="Proteomes" id="UP001163821"/>
    </source>
</evidence>
<accession>A0AA41YF54</accession>
<dbReference type="AlphaFoldDB" id="A0AA41YF54"/>
<reference evidence="2" key="1">
    <citation type="submission" date="2022-10" db="EMBL/GenBank/DDBJ databases">
        <title>Gaoshiqiia sediminis gen. nov., sp. nov., isolated from coastal sediment.</title>
        <authorList>
            <person name="Yu W.X."/>
            <person name="Mu D.S."/>
            <person name="Du J.Z."/>
            <person name="Liang Y.Q."/>
        </authorList>
    </citation>
    <scope>NUCLEOTIDE SEQUENCE</scope>
    <source>
        <strain evidence="2">A06</strain>
    </source>
</reference>